<evidence type="ECO:0000313" key="1">
    <source>
        <dbReference type="EMBL" id="TCD22074.1"/>
    </source>
</evidence>
<sequence>MAKSGKVVQLFQKPENFIKSRARALPLGKCYITEQWDETGIANILVSRKHTNGNFTLGIYLIDLKCLGIKDTTYKFNVSDDELDYFADYVGGNEIAYDEVHNIIYGAETFADSCGFKAHKDWAITQFILEEDNDHIPLIDIEFGEGGVPAYYVGPNDNPAKIKQILATLDKNVGQGNYLFYNDEDEFDDDEITEGGDKQNFKQIYYTFTSAYRDKFEGSSTVTLDKDHIAEIWNQKVDLGLYSLNDELDDRIIECAEEYESIFEDKSLKSISQIHALLIKNPDMPLFYAELFLQYKVIGLHAKADAIAKKGMQLFPDFLYLRLYVAHAAMVDGELETGLKLLNKKHNLDEAFPQRTVFSEGEFMLFYAALCQYFIAKGNLIDAIICSDALIIEIYKYACSENAVLAVLDQVKSELDEVF</sequence>
<evidence type="ECO:0000313" key="2">
    <source>
        <dbReference type="Proteomes" id="UP000293925"/>
    </source>
</evidence>
<name>A0A4R0PX18_9SPHI</name>
<dbReference type="EMBL" id="SJSO01000017">
    <property type="protein sequence ID" value="TCD22074.1"/>
    <property type="molecule type" value="Genomic_DNA"/>
</dbReference>
<dbReference type="OrthoDB" id="622109at2"/>
<reference evidence="1 2" key="1">
    <citation type="submission" date="2019-02" db="EMBL/GenBank/DDBJ databases">
        <title>Pedobacter sp. RP-3-21 sp. nov., isolated from Arctic soil.</title>
        <authorList>
            <person name="Dahal R.H."/>
        </authorList>
    </citation>
    <scope>NUCLEOTIDE SEQUENCE [LARGE SCALE GENOMIC DNA]</scope>
    <source>
        <strain evidence="1 2">RP-3-21</strain>
    </source>
</reference>
<gene>
    <name evidence="1" type="ORF">EZ456_18200</name>
</gene>
<organism evidence="1 2">
    <name type="scientific">Pedobacter psychrodurus</name>
    <dbReference type="NCBI Taxonomy" id="2530456"/>
    <lineage>
        <taxon>Bacteria</taxon>
        <taxon>Pseudomonadati</taxon>
        <taxon>Bacteroidota</taxon>
        <taxon>Sphingobacteriia</taxon>
        <taxon>Sphingobacteriales</taxon>
        <taxon>Sphingobacteriaceae</taxon>
        <taxon>Pedobacter</taxon>
    </lineage>
</organism>
<protein>
    <submittedName>
        <fullName evidence="1">Uncharacterized protein</fullName>
    </submittedName>
</protein>
<comment type="caution">
    <text evidence="1">The sequence shown here is derived from an EMBL/GenBank/DDBJ whole genome shotgun (WGS) entry which is preliminary data.</text>
</comment>
<proteinExistence type="predicted"/>
<keyword evidence="2" id="KW-1185">Reference proteome</keyword>
<dbReference type="AlphaFoldDB" id="A0A4R0PX18"/>
<dbReference type="RefSeq" id="WP_131532639.1">
    <property type="nucleotide sequence ID" value="NZ_SJSO01000017.1"/>
</dbReference>
<dbReference type="Proteomes" id="UP000293925">
    <property type="component" value="Unassembled WGS sequence"/>
</dbReference>
<accession>A0A4R0PX18</accession>